<dbReference type="SUPFAM" id="SSF50998">
    <property type="entry name" value="Quinoprotein alcohol dehydrogenase-like"/>
    <property type="match status" value="1"/>
</dbReference>
<evidence type="ECO:0000313" key="3">
    <source>
        <dbReference type="Proteomes" id="UP001592531"/>
    </source>
</evidence>
<dbReference type="Proteomes" id="UP001592531">
    <property type="component" value="Unassembled WGS sequence"/>
</dbReference>
<evidence type="ECO:0000313" key="2">
    <source>
        <dbReference type="EMBL" id="MFC1419829.1"/>
    </source>
</evidence>
<dbReference type="EMBL" id="JBHFAB010000021">
    <property type="protein sequence ID" value="MFC1419829.1"/>
    <property type="molecule type" value="Genomic_DNA"/>
</dbReference>
<protein>
    <recommendedName>
        <fullName evidence="4">PQQ-binding-like beta-propeller repeat protein</fullName>
    </recommendedName>
</protein>
<dbReference type="Gene3D" id="2.130.10.10">
    <property type="entry name" value="YVTN repeat-like/Quinoprotein amine dehydrogenase"/>
    <property type="match status" value="1"/>
</dbReference>
<evidence type="ECO:0000256" key="1">
    <source>
        <dbReference type="SAM" id="MobiDB-lite"/>
    </source>
</evidence>
<feature type="compositionally biased region" description="Gly residues" evidence="1">
    <location>
        <begin position="79"/>
        <end position="91"/>
    </location>
</feature>
<dbReference type="PROSITE" id="PS51257">
    <property type="entry name" value="PROKAR_LIPOPROTEIN"/>
    <property type="match status" value="1"/>
</dbReference>
<evidence type="ECO:0008006" key="4">
    <source>
        <dbReference type="Google" id="ProtNLM"/>
    </source>
</evidence>
<accession>A0ABV6W1E6</accession>
<name>A0ABV6W1E6_9ACTN</name>
<sequence length="482" mass="46576">MRARRGARTYARAGIRGAIAAAVLLLACGCGGGTGGGGADGSATLLPTSTLTPPADPAGGRYNPPTRFAAHGVRLPTGDGNGNAGGTGVPGTTGAPGHSGTSTAVGTAASPLPIALHGADAYIAGTASLEVVDTGTGKTLDTIRPQGRPLADANSATGATAAGPVSAPLVAVIGDSTLSLALVPFLVTAAAQGSTPAGTGVELDAVDTSTRQTVWTATVGGLPAWASDGTTADLGATVVGVTGNVAVVRVSGTGVIGTTLGIDLMKHQILWHQDGFAAEAVTGGMAVGRIAAHTGDPIGKESAVAALDATDGTRVWKELDADTVGIGPAAPGKVVVTGTDYGDGSAFAYLVDTADGKKAALPRAGTDPSACTYDGASMLLCTGHDSTGLGGSGDRLFGLDAASGKLVWQLPTAPGRAVPTVTAAWHGAVYGSTAAGPVVLNARTGADRGSTPGIAPSLLDGDVGLTAPTTSGAPVTAYPAIG</sequence>
<dbReference type="InterPro" id="IPR011047">
    <property type="entry name" value="Quinoprotein_ADH-like_sf"/>
</dbReference>
<keyword evidence="3" id="KW-1185">Reference proteome</keyword>
<comment type="caution">
    <text evidence="2">The sequence shown here is derived from an EMBL/GenBank/DDBJ whole genome shotgun (WGS) entry which is preliminary data.</text>
</comment>
<reference evidence="2 3" key="1">
    <citation type="submission" date="2024-09" db="EMBL/GenBank/DDBJ databases">
        <authorList>
            <person name="Lee S.D."/>
        </authorList>
    </citation>
    <scope>NUCLEOTIDE SEQUENCE [LARGE SCALE GENOMIC DNA]</scope>
    <source>
        <strain evidence="2 3">N8-3</strain>
    </source>
</reference>
<dbReference type="RefSeq" id="WP_380539879.1">
    <property type="nucleotide sequence ID" value="NZ_JBHFAB010000021.1"/>
</dbReference>
<feature type="region of interest" description="Disordered" evidence="1">
    <location>
        <begin position="76"/>
        <end position="103"/>
    </location>
</feature>
<dbReference type="InterPro" id="IPR015943">
    <property type="entry name" value="WD40/YVTN_repeat-like_dom_sf"/>
</dbReference>
<organism evidence="2 3">
    <name type="scientific">Streptacidiphilus cavernicola</name>
    <dbReference type="NCBI Taxonomy" id="3342716"/>
    <lineage>
        <taxon>Bacteria</taxon>
        <taxon>Bacillati</taxon>
        <taxon>Actinomycetota</taxon>
        <taxon>Actinomycetes</taxon>
        <taxon>Kitasatosporales</taxon>
        <taxon>Streptomycetaceae</taxon>
        <taxon>Streptacidiphilus</taxon>
    </lineage>
</organism>
<gene>
    <name evidence="2" type="ORF">ACEZDE_24785</name>
</gene>
<proteinExistence type="predicted"/>